<evidence type="ECO:0000313" key="1">
    <source>
        <dbReference type="EMBL" id="NML59253.1"/>
    </source>
</evidence>
<gene>
    <name evidence="1" type="ORF">HHL20_18150</name>
</gene>
<sequence>MSENLKPDFNFVRVLSENETYKLLFPSKEVGMAIVILYERIVNKEFDDDKFSEKDIHTAFEEIYQTNMRYPKEVYSGHIMDLQEYFLDYDQEKQKYYFKDYANKFCLHAKDTLKGAFNPTRIQQICSHLSSTLKNSDDPRFWLEETFKKFEPDLREQLDFLDRQIVLSVEDLKNETNFSDHSFIDVLVATQERLSQSQAHVQELRSAYSETNNIRATLDNIDFTDPVINDLILEVHACLRYINDRLNSLDRKLDRIQPKVRKLFSTLNKPSFSSKVEKFIIHLLNESVLENRNIVFPGNIKPPQLHIDTPEFTIVSRDKELFPPKPKERKTYVQNEEIIQENVERVKREIREMEVIDKWEKLIFAELELKGEIRLSAYFFEILRDSQSSQIAVTVLFNVIKQVYASEGKFKLLTEKTLQRDSEHKNIGLWKMSIIRT</sequence>
<dbReference type="RefSeq" id="WP_076596730.1">
    <property type="nucleotide sequence ID" value="NZ_JABBGF010000004.1"/>
</dbReference>
<proteinExistence type="predicted"/>
<reference evidence="1 2" key="1">
    <citation type="submission" date="2020-04" db="EMBL/GenBank/DDBJ databases">
        <title>Chryseobacterium sp. RJ-7-14 sp. nov., isolated from Jeju soil.</title>
        <authorList>
            <person name="Dahal R.H."/>
            <person name="Chaudhary D.K."/>
        </authorList>
    </citation>
    <scope>NUCLEOTIDE SEQUENCE [LARGE SCALE GENOMIC DNA]</scope>
    <source>
        <strain evidence="1 2">RJ-7-14</strain>
    </source>
</reference>
<evidence type="ECO:0000313" key="2">
    <source>
        <dbReference type="Proteomes" id="UP000552615"/>
    </source>
</evidence>
<dbReference type="AlphaFoldDB" id="A0A7Y0A9N0"/>
<keyword evidence="2" id="KW-1185">Reference proteome</keyword>
<dbReference type="Proteomes" id="UP000552615">
    <property type="component" value="Unassembled WGS sequence"/>
</dbReference>
<accession>A0A7Y0A9N0</accession>
<organism evidence="1 2">
    <name type="scientific">Chryseobacterium cheonjiense</name>
    <dbReference type="NCBI Taxonomy" id="2728845"/>
    <lineage>
        <taxon>Bacteria</taxon>
        <taxon>Pseudomonadati</taxon>
        <taxon>Bacteroidota</taxon>
        <taxon>Flavobacteriia</taxon>
        <taxon>Flavobacteriales</taxon>
        <taxon>Weeksellaceae</taxon>
        <taxon>Chryseobacterium group</taxon>
        <taxon>Chryseobacterium</taxon>
    </lineage>
</organism>
<comment type="caution">
    <text evidence="1">The sequence shown here is derived from an EMBL/GenBank/DDBJ whole genome shotgun (WGS) entry which is preliminary data.</text>
</comment>
<name>A0A7Y0A9N0_9FLAO</name>
<protein>
    <submittedName>
        <fullName evidence="1">Uncharacterized protein</fullName>
    </submittedName>
</protein>
<dbReference type="EMBL" id="JABBGF010000004">
    <property type="protein sequence ID" value="NML59253.1"/>
    <property type="molecule type" value="Genomic_DNA"/>
</dbReference>